<protein>
    <submittedName>
        <fullName evidence="1">Uncharacterized protein</fullName>
    </submittedName>
</protein>
<accession>A0A644SRQ2</accession>
<dbReference type="AlphaFoldDB" id="A0A644SRQ2"/>
<evidence type="ECO:0000313" key="1">
    <source>
        <dbReference type="EMBL" id="MPL57336.1"/>
    </source>
</evidence>
<reference evidence="1" key="1">
    <citation type="submission" date="2019-08" db="EMBL/GenBank/DDBJ databases">
        <authorList>
            <person name="Kucharzyk K."/>
            <person name="Murdoch R.W."/>
            <person name="Higgins S."/>
            <person name="Loffler F."/>
        </authorList>
    </citation>
    <scope>NUCLEOTIDE SEQUENCE</scope>
</reference>
<dbReference type="EMBL" id="VSSQ01000004">
    <property type="protein sequence ID" value="MPL57336.1"/>
    <property type="molecule type" value="Genomic_DNA"/>
</dbReference>
<proteinExistence type="predicted"/>
<name>A0A644SRQ2_9ZZZZ</name>
<comment type="caution">
    <text evidence="1">The sequence shown here is derived from an EMBL/GenBank/DDBJ whole genome shotgun (WGS) entry which is preliminary data.</text>
</comment>
<organism evidence="1">
    <name type="scientific">bioreactor metagenome</name>
    <dbReference type="NCBI Taxonomy" id="1076179"/>
    <lineage>
        <taxon>unclassified sequences</taxon>
        <taxon>metagenomes</taxon>
        <taxon>ecological metagenomes</taxon>
    </lineage>
</organism>
<sequence length="58" mass="6776">MIADPEHEEHEVTREWLEDGIFDGKYDPEKFIQEEVTKRICSNLGKAWTISRIDGIAQ</sequence>
<gene>
    <name evidence="1" type="ORF">SDC9_02837</name>
</gene>